<keyword evidence="3" id="KW-1185">Reference proteome</keyword>
<organism evidence="2 3">
    <name type="scientific">Elysia crispata</name>
    <name type="common">lettuce slug</name>
    <dbReference type="NCBI Taxonomy" id="231223"/>
    <lineage>
        <taxon>Eukaryota</taxon>
        <taxon>Metazoa</taxon>
        <taxon>Spiralia</taxon>
        <taxon>Lophotrochozoa</taxon>
        <taxon>Mollusca</taxon>
        <taxon>Gastropoda</taxon>
        <taxon>Heterobranchia</taxon>
        <taxon>Euthyneura</taxon>
        <taxon>Panpulmonata</taxon>
        <taxon>Sacoglossa</taxon>
        <taxon>Placobranchoidea</taxon>
        <taxon>Plakobranchidae</taxon>
        <taxon>Elysia</taxon>
    </lineage>
</organism>
<evidence type="ECO:0000313" key="2">
    <source>
        <dbReference type="EMBL" id="KAK3746077.1"/>
    </source>
</evidence>
<sequence length="125" mass="14162">MRGSCAYSMTSFFVVLALKQEWFPWKGNDYEANCFGHETKAIQILLDKDRALVSTRSTVSASNDLCYPHMSEMMKAGPSWGLDEDNDDRNRGAVMPHRYTDSQQTLEKTWWTPGIHGNIVSLPGD</sequence>
<feature type="signal peptide" evidence="1">
    <location>
        <begin position="1"/>
        <end position="19"/>
    </location>
</feature>
<comment type="caution">
    <text evidence="2">The sequence shown here is derived from an EMBL/GenBank/DDBJ whole genome shotgun (WGS) entry which is preliminary data.</text>
</comment>
<dbReference type="AlphaFoldDB" id="A0AAE0YHS5"/>
<dbReference type="Proteomes" id="UP001283361">
    <property type="component" value="Unassembled WGS sequence"/>
</dbReference>
<keyword evidence="1" id="KW-0732">Signal</keyword>
<proteinExistence type="predicted"/>
<gene>
    <name evidence="2" type="ORF">RRG08_065242</name>
</gene>
<evidence type="ECO:0000256" key="1">
    <source>
        <dbReference type="SAM" id="SignalP"/>
    </source>
</evidence>
<name>A0AAE0YHS5_9GAST</name>
<feature type="chain" id="PRO_5041999419" evidence="1">
    <location>
        <begin position="20"/>
        <end position="125"/>
    </location>
</feature>
<accession>A0AAE0YHS5</accession>
<reference evidence="2" key="1">
    <citation type="journal article" date="2023" name="G3 (Bethesda)">
        <title>A reference genome for the long-term kleptoplast-retaining sea slug Elysia crispata morphotype clarki.</title>
        <authorList>
            <person name="Eastman K.E."/>
            <person name="Pendleton A.L."/>
            <person name="Shaikh M.A."/>
            <person name="Suttiyut T."/>
            <person name="Ogas R."/>
            <person name="Tomko P."/>
            <person name="Gavelis G."/>
            <person name="Widhalm J.R."/>
            <person name="Wisecaver J.H."/>
        </authorList>
    </citation>
    <scope>NUCLEOTIDE SEQUENCE</scope>
    <source>
        <strain evidence="2">ECLA1</strain>
    </source>
</reference>
<dbReference type="EMBL" id="JAWDGP010006169">
    <property type="protein sequence ID" value="KAK3746077.1"/>
    <property type="molecule type" value="Genomic_DNA"/>
</dbReference>
<evidence type="ECO:0000313" key="3">
    <source>
        <dbReference type="Proteomes" id="UP001283361"/>
    </source>
</evidence>
<protein>
    <submittedName>
        <fullName evidence="2">Uncharacterized protein</fullName>
    </submittedName>
</protein>